<evidence type="ECO:0000259" key="7">
    <source>
        <dbReference type="PROSITE" id="PS50111"/>
    </source>
</evidence>
<dbReference type="RefSeq" id="WP_121084423.1">
    <property type="nucleotide sequence ID" value="NZ_RBZU01000002.1"/>
</dbReference>
<proteinExistence type="inferred from homology"/>
<dbReference type="InterPro" id="IPR004089">
    <property type="entry name" value="MCPsignal_dom"/>
</dbReference>
<comment type="similarity">
    <text evidence="3">Belongs to the methyl-accepting chemotaxis (MCP) protein family.</text>
</comment>
<gene>
    <name evidence="8" type="ORF">D7S86_05575</name>
</gene>
<feature type="transmembrane region" description="Helical" evidence="6">
    <location>
        <begin position="196"/>
        <end position="215"/>
    </location>
</feature>
<comment type="subcellular location">
    <subcellularLocation>
        <location evidence="1">Membrane</location>
    </subcellularLocation>
</comment>
<evidence type="ECO:0000256" key="5">
    <source>
        <dbReference type="SAM" id="Coils"/>
    </source>
</evidence>
<dbReference type="InterPro" id="IPR024478">
    <property type="entry name" value="HlyB_4HB_MCP"/>
</dbReference>
<dbReference type="AlphaFoldDB" id="A0A494Y7C5"/>
<dbReference type="SMART" id="SM00283">
    <property type="entry name" value="MA"/>
    <property type="match status" value="1"/>
</dbReference>
<evidence type="ECO:0000256" key="3">
    <source>
        <dbReference type="ARBA" id="ARBA00029447"/>
    </source>
</evidence>
<keyword evidence="9" id="KW-1185">Reference proteome</keyword>
<keyword evidence="5" id="KW-0175">Coiled coil</keyword>
<dbReference type="FunFam" id="1.10.287.950:FF:000001">
    <property type="entry name" value="Methyl-accepting chemotaxis sensory transducer"/>
    <property type="match status" value="1"/>
</dbReference>
<dbReference type="Pfam" id="PF00015">
    <property type="entry name" value="MCPsignal"/>
    <property type="match status" value="1"/>
</dbReference>
<keyword evidence="6" id="KW-0812">Transmembrane</keyword>
<keyword evidence="2" id="KW-0488">Methylation</keyword>
<dbReference type="OrthoDB" id="5441488at2"/>
<feature type="transmembrane region" description="Helical" evidence="6">
    <location>
        <begin position="12"/>
        <end position="34"/>
    </location>
</feature>
<dbReference type="GO" id="GO:0005886">
    <property type="term" value="C:plasma membrane"/>
    <property type="evidence" value="ECO:0007669"/>
    <property type="project" value="TreeGrafter"/>
</dbReference>
<dbReference type="GO" id="GO:0004888">
    <property type="term" value="F:transmembrane signaling receptor activity"/>
    <property type="evidence" value="ECO:0007669"/>
    <property type="project" value="InterPro"/>
</dbReference>
<dbReference type="EMBL" id="RBZU01000002">
    <property type="protein sequence ID" value="RKP57447.1"/>
    <property type="molecule type" value="Genomic_DNA"/>
</dbReference>
<keyword evidence="4" id="KW-0807">Transducer</keyword>
<dbReference type="CDD" id="cd11386">
    <property type="entry name" value="MCP_signal"/>
    <property type="match status" value="1"/>
</dbReference>
<dbReference type="PANTHER" id="PTHR43531">
    <property type="entry name" value="PROTEIN ICFG"/>
    <property type="match status" value="1"/>
</dbReference>
<feature type="coiled-coil region" evidence="5">
    <location>
        <begin position="477"/>
        <end position="515"/>
    </location>
</feature>
<evidence type="ECO:0000256" key="4">
    <source>
        <dbReference type="PROSITE-ProRule" id="PRU00284"/>
    </source>
</evidence>
<evidence type="ECO:0000256" key="2">
    <source>
        <dbReference type="ARBA" id="ARBA00022481"/>
    </source>
</evidence>
<evidence type="ECO:0000313" key="8">
    <source>
        <dbReference type="EMBL" id="RKP57447.1"/>
    </source>
</evidence>
<comment type="caution">
    <text evidence="8">The sequence shown here is derived from an EMBL/GenBank/DDBJ whole genome shotgun (WGS) entry which is preliminary data.</text>
</comment>
<dbReference type="PROSITE" id="PS50111">
    <property type="entry name" value="CHEMOTAXIS_TRANSDUC_2"/>
    <property type="match status" value="1"/>
</dbReference>
<evidence type="ECO:0000313" key="9">
    <source>
        <dbReference type="Proteomes" id="UP000270342"/>
    </source>
</evidence>
<dbReference type="Proteomes" id="UP000270342">
    <property type="component" value="Unassembled WGS sequence"/>
</dbReference>
<dbReference type="GO" id="GO:0007165">
    <property type="term" value="P:signal transduction"/>
    <property type="evidence" value="ECO:0007669"/>
    <property type="project" value="UniProtKB-KW"/>
</dbReference>
<sequence length="544" mass="57386">MRFSTLPTRVKFSIAFGVLSIAVLIVSGLSLDALNGANGRFHNFVQGVNARAELAEAVRSAVDDRAMAVRNLVLVSSPQDVEIEKNAVIDAEHRVEARLDAFQKMIAVAQDIDDETRHRADEITRIETLYRPVALDIDRLAVAGQRDAAVDEIVTKCRPLLLALIAASTSYIDLTHERAAAMIADSERQFAQQRSLLIAICLVSIVTALIAGTVITRSLLRALGAEPTALAEASQRVATGDLRPVSGASSAPAGSVLASMGAMQASLVSLIHRIHSVAESVAYGSSEIASGSDDLSARTEEQAASLEETAASMEALTKTVRYNADNAEQARTLSITASEIAERGNTVVGQVVGTMAEISTSAKQVGEITGMIEGIAFQTNILALNAAVEAARAGEQGRGFAVVAGEVRSLAQRASSAAKEIRELIGNSVERIRQGETLVGQAGETMSEVTGAVARVSAIIGEIADASNEQSQGIEQINRALSQMEQVTQQNAALVEQTAAASKSLEDQSQRLNDAVAFFRFRDDTHHDRKADAYAGGLAGAVSA</sequence>
<dbReference type="InterPro" id="IPR051310">
    <property type="entry name" value="MCP_chemotaxis"/>
</dbReference>
<dbReference type="SUPFAM" id="SSF58104">
    <property type="entry name" value="Methyl-accepting chemotaxis protein (MCP) signaling domain"/>
    <property type="match status" value="1"/>
</dbReference>
<dbReference type="PANTHER" id="PTHR43531:SF14">
    <property type="entry name" value="METHYL-ACCEPTING CHEMOTAXIS PROTEIN I-RELATED"/>
    <property type="match status" value="1"/>
</dbReference>
<dbReference type="CDD" id="cd19411">
    <property type="entry name" value="MCP2201-like_sensor"/>
    <property type="match status" value="1"/>
</dbReference>
<keyword evidence="6" id="KW-1133">Transmembrane helix</keyword>
<evidence type="ECO:0000256" key="6">
    <source>
        <dbReference type="SAM" id="Phobius"/>
    </source>
</evidence>
<keyword evidence="6" id="KW-0472">Membrane</keyword>
<dbReference type="Gene3D" id="1.10.287.950">
    <property type="entry name" value="Methyl-accepting chemotaxis protein"/>
    <property type="match status" value="1"/>
</dbReference>
<protein>
    <submittedName>
        <fullName evidence="8">Methyl-accepting chemotaxis protein</fullName>
    </submittedName>
</protein>
<dbReference type="GO" id="GO:0006935">
    <property type="term" value="P:chemotaxis"/>
    <property type="evidence" value="ECO:0007669"/>
    <property type="project" value="InterPro"/>
</dbReference>
<dbReference type="PRINTS" id="PR00260">
    <property type="entry name" value="CHEMTRNSDUCR"/>
</dbReference>
<dbReference type="Pfam" id="PF12729">
    <property type="entry name" value="4HB_MCP_1"/>
    <property type="match status" value="1"/>
</dbReference>
<organism evidence="8 9">
    <name type="scientific">Pararobbsia silviterrae</name>
    <dbReference type="NCBI Taxonomy" id="1792498"/>
    <lineage>
        <taxon>Bacteria</taxon>
        <taxon>Pseudomonadati</taxon>
        <taxon>Pseudomonadota</taxon>
        <taxon>Betaproteobacteria</taxon>
        <taxon>Burkholderiales</taxon>
        <taxon>Burkholderiaceae</taxon>
        <taxon>Pararobbsia</taxon>
    </lineage>
</organism>
<evidence type="ECO:0000256" key="1">
    <source>
        <dbReference type="ARBA" id="ARBA00004370"/>
    </source>
</evidence>
<dbReference type="InterPro" id="IPR004090">
    <property type="entry name" value="Chemotax_Me-accpt_rcpt"/>
</dbReference>
<name>A0A494Y7C5_9BURK</name>
<dbReference type="InterPro" id="IPR047347">
    <property type="entry name" value="YvaQ-like_sensor"/>
</dbReference>
<reference evidence="8 9" key="1">
    <citation type="submission" date="2018-10" db="EMBL/GenBank/DDBJ databases">
        <title>Robbsia sp. DHC34, isolated from soil.</title>
        <authorList>
            <person name="Gao Z.-H."/>
            <person name="Qiu L.-H."/>
        </authorList>
    </citation>
    <scope>NUCLEOTIDE SEQUENCE [LARGE SCALE GENOMIC DNA]</scope>
    <source>
        <strain evidence="8 9">DHC34</strain>
    </source>
</reference>
<feature type="domain" description="Methyl-accepting transducer" evidence="7">
    <location>
        <begin position="277"/>
        <end position="506"/>
    </location>
</feature>
<accession>A0A494Y7C5</accession>